<evidence type="ECO:0000313" key="3">
    <source>
        <dbReference type="Proteomes" id="UP000002881"/>
    </source>
</evidence>
<organism evidence="2 3">
    <name type="scientific">Mesotoga prima MesG1.Ag.4.2</name>
    <dbReference type="NCBI Taxonomy" id="660470"/>
    <lineage>
        <taxon>Bacteria</taxon>
        <taxon>Thermotogati</taxon>
        <taxon>Thermotogota</taxon>
        <taxon>Thermotogae</taxon>
        <taxon>Kosmotogales</taxon>
        <taxon>Kosmotogaceae</taxon>
        <taxon>Mesotoga</taxon>
    </lineage>
</organism>
<feature type="transmembrane region" description="Helical" evidence="1">
    <location>
        <begin position="109"/>
        <end position="128"/>
    </location>
</feature>
<reference evidence="2 3" key="1">
    <citation type="journal article" date="2012" name="Genome Biol. Evol.">
        <title>Genome Sequence of the Mesophilic Thermotogales Bacterium Mesotoga prima MesG1.Ag.4.2 Reveals the Largest Thermotogales Genome To Date.</title>
        <authorList>
            <person name="Zhaxybayeva O."/>
            <person name="Swithers K.S."/>
            <person name="Foght J."/>
            <person name="Green A.G."/>
            <person name="Bruce D."/>
            <person name="Detter C."/>
            <person name="Han S."/>
            <person name="Teshima H."/>
            <person name="Han J."/>
            <person name="Woyke T."/>
            <person name="Pitluck S."/>
            <person name="Nolan M."/>
            <person name="Ivanova N."/>
            <person name="Pati A."/>
            <person name="Land M.L."/>
            <person name="Dlutek M."/>
            <person name="Doolittle W.F."/>
            <person name="Noll K.M."/>
            <person name="Nesbo C.L."/>
        </authorList>
    </citation>
    <scope>NUCLEOTIDE SEQUENCE [LARGE SCALE GENOMIC DNA]</scope>
    <source>
        <strain evidence="3">mesG1.Ag.4.2</strain>
    </source>
</reference>
<dbReference type="eggNOG" id="ENOG502ZDTS">
    <property type="taxonomic scope" value="Bacteria"/>
</dbReference>
<keyword evidence="1" id="KW-0812">Transmembrane</keyword>
<name>I2F4I0_9BACT</name>
<gene>
    <name evidence="2" type="ORF">Theba_1129</name>
</gene>
<keyword evidence="1" id="KW-1133">Transmembrane helix</keyword>
<dbReference type="AlphaFoldDB" id="I2F4I0"/>
<evidence type="ECO:0000313" key="2">
    <source>
        <dbReference type="EMBL" id="AFK06833.1"/>
    </source>
</evidence>
<keyword evidence="1" id="KW-0472">Membrane</keyword>
<keyword evidence="3" id="KW-1185">Reference proteome</keyword>
<proteinExistence type="predicted"/>
<sequence length="190" mass="21918">MQKATSAEKRNELDELRNLVGSYSESADDNHVHLNLRGPDLTGDDAERAIDVLEEKTKYLPLKGNLTVMVDCDCGDLLDSSIKIKDSIRKQLIPLLYYVDLDLRRLSRVSVVLMIFGVLAMGTASLLSELSFNAYALHEILVIASWVFIWASVETFFFDRRRLKNKKHRLQRIYFADYVITDCQRENDYH</sequence>
<dbReference type="HOGENOM" id="CLU_1426493_0_0_0"/>
<evidence type="ECO:0000256" key="1">
    <source>
        <dbReference type="SAM" id="Phobius"/>
    </source>
</evidence>
<dbReference type="KEGG" id="mpg:Theba_1129"/>
<feature type="transmembrane region" description="Helical" evidence="1">
    <location>
        <begin position="140"/>
        <end position="158"/>
    </location>
</feature>
<accession>I2F4I0</accession>
<dbReference type="Proteomes" id="UP000002881">
    <property type="component" value="Chromosome"/>
</dbReference>
<protein>
    <submittedName>
        <fullName evidence="2">Uncharacterized protein</fullName>
    </submittedName>
</protein>
<dbReference type="EMBL" id="CP003532">
    <property type="protein sequence ID" value="AFK06833.1"/>
    <property type="molecule type" value="Genomic_DNA"/>
</dbReference>